<dbReference type="WBParaSite" id="Hba_14052">
    <property type="protein sequence ID" value="Hba_14052"/>
    <property type="gene ID" value="Hba_14052"/>
</dbReference>
<dbReference type="AlphaFoldDB" id="A0A1I7X8T1"/>
<keyword evidence="1" id="KW-0812">Transmembrane</keyword>
<dbReference type="Proteomes" id="UP000095283">
    <property type="component" value="Unplaced"/>
</dbReference>
<protein>
    <submittedName>
        <fullName evidence="3">G_PROTEIN_RECEP_F1_2 domain-containing protein</fullName>
    </submittedName>
</protein>
<reference evidence="3" key="1">
    <citation type="submission" date="2016-11" db="UniProtKB">
        <authorList>
            <consortium name="WormBaseParasite"/>
        </authorList>
    </citation>
    <scope>IDENTIFICATION</scope>
</reference>
<organism evidence="2 3">
    <name type="scientific">Heterorhabditis bacteriophora</name>
    <name type="common">Entomopathogenic nematode worm</name>
    <dbReference type="NCBI Taxonomy" id="37862"/>
    <lineage>
        <taxon>Eukaryota</taxon>
        <taxon>Metazoa</taxon>
        <taxon>Ecdysozoa</taxon>
        <taxon>Nematoda</taxon>
        <taxon>Chromadorea</taxon>
        <taxon>Rhabditida</taxon>
        <taxon>Rhabditina</taxon>
        <taxon>Rhabditomorpha</taxon>
        <taxon>Strongyloidea</taxon>
        <taxon>Heterorhabditidae</taxon>
        <taxon>Heterorhabditis</taxon>
    </lineage>
</organism>
<name>A0A1I7X8T1_HETBA</name>
<keyword evidence="2" id="KW-1185">Reference proteome</keyword>
<feature type="transmembrane region" description="Helical" evidence="1">
    <location>
        <begin position="41"/>
        <end position="62"/>
    </location>
</feature>
<evidence type="ECO:0000313" key="3">
    <source>
        <dbReference type="WBParaSite" id="Hba_14052"/>
    </source>
</evidence>
<proteinExistence type="predicted"/>
<keyword evidence="1" id="KW-1133">Transmembrane helix</keyword>
<dbReference type="Gene3D" id="1.20.1070.10">
    <property type="entry name" value="Rhodopsin 7-helix transmembrane proteins"/>
    <property type="match status" value="1"/>
</dbReference>
<accession>A0A1I7X8T1</accession>
<dbReference type="SUPFAM" id="SSF81321">
    <property type="entry name" value="Family A G protein-coupled receptor-like"/>
    <property type="match status" value="1"/>
</dbReference>
<evidence type="ECO:0000313" key="2">
    <source>
        <dbReference type="Proteomes" id="UP000095283"/>
    </source>
</evidence>
<keyword evidence="1" id="KW-0472">Membrane</keyword>
<sequence length="76" mass="8724">MANHSFQYYPNPTVTAVVGSWNIESYDDDDAWIFTKVLMTFIYSILTIIGIVGNLLVILVVLKFRGMYHSSLNSRY</sequence>
<evidence type="ECO:0000256" key="1">
    <source>
        <dbReference type="SAM" id="Phobius"/>
    </source>
</evidence>